<dbReference type="Proteomes" id="UP000838308">
    <property type="component" value="Unassembled WGS sequence"/>
</dbReference>
<sequence length="158" mass="18028">MRLKHFFIMILVFSIFLITGCSNNVDKGTEDIDSEFPPSYTGIIIINGMEYQMEKGGYKWERKKGLGTEVVQTDHASPNQMAEHMESISTNPNQKVDIKIEGNPDIKVYLWNEKGIEKEIEQDANQIIVPSSKGKFIYEVLAEWTNGTISYTFVVEVQ</sequence>
<reference evidence="1" key="1">
    <citation type="submission" date="2022-04" db="EMBL/GenBank/DDBJ databases">
        <authorList>
            <person name="Criscuolo A."/>
        </authorList>
    </citation>
    <scope>NUCLEOTIDE SEQUENCE</scope>
    <source>
        <strain evidence="1">CIP111895</strain>
    </source>
</reference>
<gene>
    <name evidence="1" type="ORF">BACCIP111895_00181</name>
</gene>
<evidence type="ECO:0000313" key="1">
    <source>
        <dbReference type="EMBL" id="CAH2713048.1"/>
    </source>
</evidence>
<dbReference type="EMBL" id="CALBWS010000001">
    <property type="protein sequence ID" value="CAH2713048.1"/>
    <property type="molecule type" value="Genomic_DNA"/>
</dbReference>
<evidence type="ECO:0000313" key="2">
    <source>
        <dbReference type="Proteomes" id="UP000838308"/>
    </source>
</evidence>
<dbReference type="PROSITE" id="PS51257">
    <property type="entry name" value="PROKAR_LIPOPROTEIN"/>
    <property type="match status" value="1"/>
</dbReference>
<keyword evidence="2" id="KW-1185">Reference proteome</keyword>
<comment type="caution">
    <text evidence="1">The sequence shown here is derived from an EMBL/GenBank/DDBJ whole genome shotgun (WGS) entry which is preliminary data.</text>
</comment>
<accession>A0ABN8KI03</accession>
<protein>
    <submittedName>
        <fullName evidence="1">Uncharacterized protein</fullName>
    </submittedName>
</protein>
<organism evidence="1 2">
    <name type="scientific">Neobacillus rhizosphaerae</name>
    <dbReference type="NCBI Taxonomy" id="2880965"/>
    <lineage>
        <taxon>Bacteria</taxon>
        <taxon>Bacillati</taxon>
        <taxon>Bacillota</taxon>
        <taxon>Bacilli</taxon>
        <taxon>Bacillales</taxon>
        <taxon>Bacillaceae</taxon>
        <taxon>Neobacillus</taxon>
    </lineage>
</organism>
<proteinExistence type="predicted"/>
<dbReference type="RefSeq" id="WP_248733402.1">
    <property type="nucleotide sequence ID" value="NZ_CALBWS010000001.1"/>
</dbReference>
<name>A0ABN8KI03_9BACI</name>